<evidence type="ECO:0000256" key="10">
    <source>
        <dbReference type="ARBA" id="ARBA00030772"/>
    </source>
</evidence>
<evidence type="ECO:0000256" key="2">
    <source>
        <dbReference type="ARBA" id="ARBA00007208"/>
    </source>
</evidence>
<evidence type="ECO:0000256" key="4">
    <source>
        <dbReference type="ARBA" id="ARBA00022448"/>
    </source>
</evidence>
<dbReference type="Proteomes" id="UP001595615">
    <property type="component" value="Unassembled WGS sequence"/>
</dbReference>
<comment type="subcellular location">
    <subcellularLocation>
        <location evidence="1">Cell inner membrane</location>
    </subcellularLocation>
</comment>
<evidence type="ECO:0000256" key="1">
    <source>
        <dbReference type="ARBA" id="ARBA00004533"/>
    </source>
</evidence>
<protein>
    <recommendedName>
        <fullName evidence="3">Type II secretion system protein N</fullName>
    </recommendedName>
    <alternativeName>
        <fullName evidence="10">General secretion pathway protein N</fullName>
    </alternativeName>
</protein>
<keyword evidence="4" id="KW-0813">Transport</keyword>
<keyword evidence="5" id="KW-1003">Cell membrane</keyword>
<dbReference type="EMBL" id="JBHRXV010000001">
    <property type="protein sequence ID" value="MFC3710934.1"/>
    <property type="molecule type" value="Genomic_DNA"/>
</dbReference>
<keyword evidence="8" id="KW-0653">Protein transport</keyword>
<keyword evidence="9" id="KW-0472">Membrane</keyword>
<comment type="similarity">
    <text evidence="2">Belongs to the GSP N family.</text>
</comment>
<evidence type="ECO:0000256" key="8">
    <source>
        <dbReference type="ARBA" id="ARBA00022927"/>
    </source>
</evidence>
<evidence type="ECO:0000256" key="3">
    <source>
        <dbReference type="ARBA" id="ARBA00021563"/>
    </source>
</evidence>
<keyword evidence="7" id="KW-0812">Transmembrane</keyword>
<evidence type="ECO:0000313" key="11">
    <source>
        <dbReference type="EMBL" id="MFC3710934.1"/>
    </source>
</evidence>
<proteinExistence type="inferred from homology"/>
<sequence>MRIRLPLGRWLFLFVAFLVMLLLTVPLRIALDKLGFDERGLGARSITGTLWSGTLTEARLRSVALGDLDAGLSILPLFIGQARMSLETPAWSGTLVQSGNSGGVSNLNGKLGPEALASGLPVNAVEFEGVNVTFRDGVCAEAAGTLRIEPRATNPAVARLGQLAGPLRCDGDAVLAPLVSGSGQERIDFRVFGDGRYRLSLMVPPGDPATTAALTAAGFAATADGLTMTSEGSF</sequence>
<accession>A0ABV7X6J0</accession>
<name>A0ABV7X6J0_9SPHN</name>
<reference evidence="12" key="1">
    <citation type="journal article" date="2019" name="Int. J. Syst. Evol. Microbiol.">
        <title>The Global Catalogue of Microorganisms (GCM) 10K type strain sequencing project: providing services to taxonomists for standard genome sequencing and annotation.</title>
        <authorList>
            <consortium name="The Broad Institute Genomics Platform"/>
            <consortium name="The Broad Institute Genome Sequencing Center for Infectious Disease"/>
            <person name="Wu L."/>
            <person name="Ma J."/>
        </authorList>
    </citation>
    <scope>NUCLEOTIDE SEQUENCE [LARGE SCALE GENOMIC DNA]</scope>
    <source>
        <strain evidence="12">KCTC 42644</strain>
    </source>
</reference>
<keyword evidence="12" id="KW-1185">Reference proteome</keyword>
<evidence type="ECO:0000256" key="7">
    <source>
        <dbReference type="ARBA" id="ARBA00022692"/>
    </source>
</evidence>
<keyword evidence="6" id="KW-0997">Cell inner membrane</keyword>
<dbReference type="RefSeq" id="WP_380854882.1">
    <property type="nucleotide sequence ID" value="NZ_JBHRXV010000001.1"/>
</dbReference>
<evidence type="ECO:0000313" key="12">
    <source>
        <dbReference type="Proteomes" id="UP001595615"/>
    </source>
</evidence>
<dbReference type="InterPro" id="IPR022792">
    <property type="entry name" value="T2SS_protein-GspN"/>
</dbReference>
<gene>
    <name evidence="11" type="primary">gspN</name>
    <name evidence="11" type="ORF">ACFOMD_00005</name>
</gene>
<evidence type="ECO:0000256" key="9">
    <source>
        <dbReference type="ARBA" id="ARBA00023136"/>
    </source>
</evidence>
<dbReference type="Pfam" id="PF01203">
    <property type="entry name" value="T2SSN"/>
    <property type="match status" value="1"/>
</dbReference>
<evidence type="ECO:0000256" key="6">
    <source>
        <dbReference type="ARBA" id="ARBA00022519"/>
    </source>
</evidence>
<comment type="caution">
    <text evidence="11">The sequence shown here is derived from an EMBL/GenBank/DDBJ whole genome shotgun (WGS) entry which is preliminary data.</text>
</comment>
<evidence type="ECO:0000256" key="5">
    <source>
        <dbReference type="ARBA" id="ARBA00022475"/>
    </source>
</evidence>
<organism evidence="11 12">
    <name type="scientific">Sphingoaurantiacus capsulatus</name>
    <dbReference type="NCBI Taxonomy" id="1771310"/>
    <lineage>
        <taxon>Bacteria</taxon>
        <taxon>Pseudomonadati</taxon>
        <taxon>Pseudomonadota</taxon>
        <taxon>Alphaproteobacteria</taxon>
        <taxon>Sphingomonadales</taxon>
        <taxon>Sphingosinicellaceae</taxon>
        <taxon>Sphingoaurantiacus</taxon>
    </lineage>
</organism>